<evidence type="ECO:0000313" key="3">
    <source>
        <dbReference type="Proteomes" id="UP000435357"/>
    </source>
</evidence>
<dbReference type="OrthoDB" id="1186563at2"/>
<name>A0A6N6MBY7_9FLAO</name>
<keyword evidence="1" id="KW-0732">Signal</keyword>
<keyword evidence="3" id="KW-1185">Reference proteome</keyword>
<gene>
    <name evidence="2" type="ORF">F3059_00825</name>
</gene>
<comment type="caution">
    <text evidence="2">The sequence shown here is derived from an EMBL/GenBank/DDBJ whole genome shotgun (WGS) entry which is preliminary data.</text>
</comment>
<dbReference type="RefSeq" id="WP_151166031.1">
    <property type="nucleotide sequence ID" value="NZ_WACR01000001.1"/>
</dbReference>
<feature type="signal peptide" evidence="1">
    <location>
        <begin position="1"/>
        <end position="21"/>
    </location>
</feature>
<evidence type="ECO:0000256" key="1">
    <source>
        <dbReference type="SAM" id="SignalP"/>
    </source>
</evidence>
<dbReference type="AlphaFoldDB" id="A0A6N6MBY7"/>
<dbReference type="NCBIfam" id="TIGR03519">
    <property type="entry name" value="T9SS_PorP_fam"/>
    <property type="match status" value="1"/>
</dbReference>
<proteinExistence type="predicted"/>
<sequence length="342" mass="37680">MRTRLLTIILFFASFQVIGQADVHYSQFDNAPLQINPANTGLFQGSVRAGVNYRRQWENISTPFQSIGGFVDGQIAKDLFKRDIFSLGLNVNQDQAGITGFNMLNAGLNIGYIKVMDPEARHYVSIGARVGFGQRSITPDLTTWDNQWTNTGFDPTLPSGEAPMEESVSHVDFGGGIKYFFASEDGRYKAYGGAAAYHLNTPSVNFMGNDVSLDTRYMFDGGFYYLASNDVVAIHPQFMWMHQGPNNSVMLGSDVKFILSQATRSTGFLNEMSLALGLYHRTGDAIVPMVKLGAGGFEIGMSYDFTVGNLTRVNNGMGGPEFSIIYKANYKKGNRGSLTRFL</sequence>
<dbReference type="Proteomes" id="UP000435357">
    <property type="component" value="Unassembled WGS sequence"/>
</dbReference>
<accession>A0A6N6MBY7</accession>
<dbReference type="EMBL" id="WACR01000001">
    <property type="protein sequence ID" value="KAB1066043.1"/>
    <property type="molecule type" value="Genomic_DNA"/>
</dbReference>
<reference evidence="2 3" key="1">
    <citation type="submission" date="2019-09" db="EMBL/GenBank/DDBJ databases">
        <title>Genomes of Cryomorphaceae.</title>
        <authorList>
            <person name="Bowman J.P."/>
        </authorList>
    </citation>
    <scope>NUCLEOTIDE SEQUENCE [LARGE SCALE GENOMIC DNA]</scope>
    <source>
        <strain evidence="2 3">KCTC 52047</strain>
    </source>
</reference>
<feature type="chain" id="PRO_5026770783" evidence="1">
    <location>
        <begin position="22"/>
        <end position="342"/>
    </location>
</feature>
<evidence type="ECO:0000313" key="2">
    <source>
        <dbReference type="EMBL" id="KAB1066043.1"/>
    </source>
</evidence>
<dbReference type="InterPro" id="IPR019861">
    <property type="entry name" value="PorP/SprF_Bacteroidetes"/>
</dbReference>
<dbReference type="Pfam" id="PF11751">
    <property type="entry name" value="PorP_SprF"/>
    <property type="match status" value="1"/>
</dbReference>
<protein>
    <submittedName>
        <fullName evidence="2">Type IX secretion system membrane protein PorP/SprF</fullName>
    </submittedName>
</protein>
<organism evidence="2 3">
    <name type="scientific">Salibacter halophilus</name>
    <dbReference type="NCBI Taxonomy" id="1803916"/>
    <lineage>
        <taxon>Bacteria</taxon>
        <taxon>Pseudomonadati</taxon>
        <taxon>Bacteroidota</taxon>
        <taxon>Flavobacteriia</taxon>
        <taxon>Flavobacteriales</taxon>
        <taxon>Salibacteraceae</taxon>
        <taxon>Salibacter</taxon>
    </lineage>
</organism>